<evidence type="ECO:0008006" key="4">
    <source>
        <dbReference type="Google" id="ProtNLM"/>
    </source>
</evidence>
<protein>
    <recommendedName>
        <fullName evidence="4">DUF2975 domain-containing protein</fullName>
    </recommendedName>
</protein>
<proteinExistence type="predicted"/>
<feature type="transmembrane region" description="Helical" evidence="1">
    <location>
        <begin position="145"/>
        <end position="162"/>
    </location>
</feature>
<keyword evidence="3" id="KW-1185">Reference proteome</keyword>
<keyword evidence="1" id="KW-0472">Membrane</keyword>
<dbReference type="AlphaFoldDB" id="A0A7Y9LBN8"/>
<gene>
    <name evidence="2" type="ORF">BKA15_002174</name>
</gene>
<feature type="transmembrane region" description="Helical" evidence="1">
    <location>
        <begin position="108"/>
        <end position="133"/>
    </location>
</feature>
<dbReference type="RefSeq" id="WP_179750605.1">
    <property type="nucleotide sequence ID" value="NZ_JACCBU010000001.1"/>
</dbReference>
<dbReference type="Pfam" id="PF11188">
    <property type="entry name" value="DUF2975"/>
    <property type="match status" value="1"/>
</dbReference>
<dbReference type="EMBL" id="JACCBU010000001">
    <property type="protein sequence ID" value="NYE70845.1"/>
    <property type="molecule type" value="Genomic_DNA"/>
</dbReference>
<evidence type="ECO:0000313" key="2">
    <source>
        <dbReference type="EMBL" id="NYE70845.1"/>
    </source>
</evidence>
<name>A0A7Y9LBN8_9ACTN</name>
<accession>A0A7Y9LBN8</accession>
<feature type="transmembrane region" description="Helical" evidence="1">
    <location>
        <begin position="69"/>
        <end position="87"/>
    </location>
</feature>
<reference evidence="2 3" key="1">
    <citation type="submission" date="2020-07" db="EMBL/GenBank/DDBJ databases">
        <title>Sequencing the genomes of 1000 actinobacteria strains.</title>
        <authorList>
            <person name="Klenk H.-P."/>
        </authorList>
    </citation>
    <scope>NUCLEOTIDE SEQUENCE [LARGE SCALE GENOMIC DNA]</scope>
    <source>
        <strain evidence="2 3">DSM 22083</strain>
    </source>
</reference>
<keyword evidence="1" id="KW-0812">Transmembrane</keyword>
<evidence type="ECO:0000256" key="1">
    <source>
        <dbReference type="SAM" id="Phobius"/>
    </source>
</evidence>
<keyword evidence="1" id="KW-1133">Transmembrane helix</keyword>
<sequence length="176" mass="18027">MDVTSHSTGLTVFAVQFVTGYSVPISAVISRTVGELAALPPGVQVTGVTQILITEPTIAQTALWLTERFVPVGIAAGVAVVINRIVGSAMAGDPFSGTNLRRIRTVGLLLLFGGVVAAAVSVAAQWLIAWISLGDGAGTPVLMEPPMITLAGVVVLAISEVMPKGAALRAELDEVV</sequence>
<organism evidence="2 3">
    <name type="scientific">Microlunatus parietis</name>
    <dbReference type="NCBI Taxonomy" id="682979"/>
    <lineage>
        <taxon>Bacteria</taxon>
        <taxon>Bacillati</taxon>
        <taxon>Actinomycetota</taxon>
        <taxon>Actinomycetes</taxon>
        <taxon>Propionibacteriales</taxon>
        <taxon>Propionibacteriaceae</taxon>
        <taxon>Microlunatus</taxon>
    </lineage>
</organism>
<dbReference type="InterPro" id="IPR021354">
    <property type="entry name" value="DUF2975"/>
</dbReference>
<dbReference type="Proteomes" id="UP000569914">
    <property type="component" value="Unassembled WGS sequence"/>
</dbReference>
<evidence type="ECO:0000313" key="3">
    <source>
        <dbReference type="Proteomes" id="UP000569914"/>
    </source>
</evidence>
<comment type="caution">
    <text evidence="2">The sequence shown here is derived from an EMBL/GenBank/DDBJ whole genome shotgun (WGS) entry which is preliminary data.</text>
</comment>